<accession>A0A2W7R3C9</accession>
<sequence>MSIKDLRLNYRYRDADNYKQFGSVVFSNPFSLSIEEANDLLLPKLISEEFFVPDDWGLARLHSSPYNPAVDHEWHEFKSFEFTDKEPTYPRSIEIFLFISKKDLKFN</sequence>
<comment type="caution">
    <text evidence="1">The sequence shown here is derived from an EMBL/GenBank/DDBJ whole genome shotgun (WGS) entry which is preliminary data.</text>
</comment>
<gene>
    <name evidence="1" type="ORF">LV84_02476</name>
</gene>
<dbReference type="AlphaFoldDB" id="A0A2W7R3C9"/>
<dbReference type="RefSeq" id="WP_223271751.1">
    <property type="nucleotide sequence ID" value="NZ_MSSV01000011.1"/>
</dbReference>
<dbReference type="EMBL" id="QKZU01000009">
    <property type="protein sequence ID" value="PZX55338.1"/>
    <property type="molecule type" value="Genomic_DNA"/>
</dbReference>
<evidence type="ECO:0000313" key="2">
    <source>
        <dbReference type="Proteomes" id="UP000249115"/>
    </source>
</evidence>
<dbReference type="Proteomes" id="UP000249115">
    <property type="component" value="Unassembled WGS sequence"/>
</dbReference>
<name>A0A2W7R3C9_9BACT</name>
<proteinExistence type="predicted"/>
<evidence type="ECO:0000313" key="1">
    <source>
        <dbReference type="EMBL" id="PZX55338.1"/>
    </source>
</evidence>
<reference evidence="1 2" key="1">
    <citation type="submission" date="2018-06" db="EMBL/GenBank/DDBJ databases">
        <title>Genomic Encyclopedia of Archaeal and Bacterial Type Strains, Phase II (KMG-II): from individual species to whole genera.</title>
        <authorList>
            <person name="Goeker M."/>
        </authorList>
    </citation>
    <scope>NUCLEOTIDE SEQUENCE [LARGE SCALE GENOMIC DNA]</scope>
    <source>
        <strain evidence="1 2">DSM 22686</strain>
    </source>
</reference>
<organism evidence="1 2">
    <name type="scientific">Algoriphagus ratkowskyi</name>
    <dbReference type="NCBI Taxonomy" id="57028"/>
    <lineage>
        <taxon>Bacteria</taxon>
        <taxon>Pseudomonadati</taxon>
        <taxon>Bacteroidota</taxon>
        <taxon>Cytophagia</taxon>
        <taxon>Cytophagales</taxon>
        <taxon>Cyclobacteriaceae</taxon>
        <taxon>Algoriphagus</taxon>
    </lineage>
</organism>
<protein>
    <submittedName>
        <fullName evidence="1">Uncharacterized protein</fullName>
    </submittedName>
</protein>